<dbReference type="GO" id="GO:0097466">
    <property type="term" value="P:ubiquitin-dependent glycoprotein ERAD pathway"/>
    <property type="evidence" value="ECO:0007669"/>
    <property type="project" value="EnsemblFungi"/>
</dbReference>
<feature type="active site" description="Proton donor" evidence="5">
    <location>
        <position position="370"/>
    </location>
</feature>
<organism evidence="10 11">
    <name type="scientific">Candida glabrata</name>
    <name type="common">Yeast</name>
    <name type="synonym">Torulopsis glabrata</name>
    <dbReference type="NCBI Taxonomy" id="5478"/>
    <lineage>
        <taxon>Eukaryota</taxon>
        <taxon>Fungi</taxon>
        <taxon>Dikarya</taxon>
        <taxon>Ascomycota</taxon>
        <taxon>Saccharomycotina</taxon>
        <taxon>Saccharomycetes</taxon>
        <taxon>Saccharomycetales</taxon>
        <taxon>Saccharomycetaceae</taxon>
        <taxon>Nakaseomyces</taxon>
    </lineage>
</organism>
<dbReference type="EMBL" id="LLZZ01000181">
    <property type="protein sequence ID" value="KTA95738.1"/>
    <property type="molecule type" value="Genomic_DNA"/>
</dbReference>
<dbReference type="SUPFAM" id="SSF48225">
    <property type="entry name" value="Seven-hairpin glycosidases"/>
    <property type="match status" value="1"/>
</dbReference>
<sequence length="809" mass="94137">MLITVLWLCTLCVVLARPELNYKERTFTKWELDEYKAEVKELIYFGLDEYLGKGFPYDEIRPISCKPKTRNFKDLYDTGTNDVLGNFTTTLIDSLTTVAVLGDRDRFKSLVDLVDSTYPNGFDMDSTVQVFETTIRIIGGLLSSHLYATDPSKKVYLGKKDYNGCLLKLAKDMGDRLFPSYLTKTGLPVPRINLKYKFHGITPDLVNENNAAALSCPMFEFTLLSYLTHDAKYEEITKYAFKKTWDLRSEIGLVPMSFNPQYSYSFGGVTGIGASIDSFYEYALKGSILFDDNYLLDVWHSSYDAIRTHAKEDWYFNTIGTRDGHKATNWVDSLSAFFPGLQVLAGNIEDSVYQHMLFLKLWDTFGGIPERWMMDGIYSFRPLELPWYPLRPEFVESTYFLYRATKDPFYLNVGYRILQDFKFRFKKECGFGGMQDLISGEPQDRMETFVLSETLKYLYLLFDEENEIHADRGNIIFSTEAHPMWITYEMKRDYNEKKFFTDKTYLEHLEEVQLFDWDKKLRDNNEKNKELLNKYADVLKRINKFRDKTKEELSGLMKEKKEELEENGIVESHNAEIGHSQFKDVCKVSKYRQNDAGFSFSNIMSSFKRISEPERIFNTTLIKPNYLDDYAPFEFDKQFYDRWCPRNASSSLAATTLPFDIVLELPGQYELYQYPNGTVNAMKLGNKRKLRLERITRGDIDVYGEFVSDADFSGVSWDLVRQGNAKYENGTALKNNKSLYRVVKIDGVVIPRKQMLFVNSTLFKEVVSFEELYEDPEILHKRDILRAFGVNKDGYLIFNDTVVSNCKII</sequence>
<feature type="active site" description="Proton donor" evidence="5">
    <location>
        <position position="132"/>
    </location>
</feature>
<dbReference type="Pfam" id="PF01532">
    <property type="entry name" value="Glyco_hydro_47"/>
    <property type="match status" value="1"/>
</dbReference>
<gene>
    <name evidence="10" type="ORF">AO440_001481</name>
</gene>
<evidence type="ECO:0000256" key="5">
    <source>
        <dbReference type="PIRSR" id="PIRSR601382-1"/>
    </source>
</evidence>
<feature type="chain" id="PRO_5009807263" description="alpha-1,2-Mannosidase" evidence="9">
    <location>
        <begin position="17"/>
        <end position="809"/>
    </location>
</feature>
<dbReference type="VEuPathDB" id="FungiDB:CAGL0F09053g"/>
<dbReference type="EC" id="3.2.1.-" evidence="7"/>
<proteinExistence type="inferred from homology"/>
<evidence type="ECO:0000256" key="9">
    <source>
        <dbReference type="SAM" id="SignalP"/>
    </source>
</evidence>
<keyword evidence="6" id="KW-0106">Calcium</keyword>
<comment type="subcellular location">
    <subcellularLocation>
        <location evidence="1">Endoplasmic reticulum</location>
    </subcellularLocation>
</comment>
<comment type="caution">
    <text evidence="10">The sequence shown here is derived from an EMBL/GenBank/DDBJ whole genome shotgun (WGS) entry which is preliminary data.</text>
</comment>
<keyword evidence="9" id="KW-0732">Signal</keyword>
<dbReference type="PRINTS" id="PR00747">
    <property type="entry name" value="GLYHDRLASE47"/>
</dbReference>
<reference evidence="10 11" key="1">
    <citation type="submission" date="2015-10" db="EMBL/GenBank/DDBJ databases">
        <title>Draft genomes sequences of Candida glabrata isolates 1A, 1B, 2A, 2B, 3A and 3B.</title>
        <authorList>
            <person name="Haavelsrud O.E."/>
            <person name="Gaustad P."/>
        </authorList>
    </citation>
    <scope>NUCLEOTIDE SEQUENCE [LARGE SCALE GENOMIC DNA]</scope>
    <source>
        <strain evidence="10">910700640</strain>
    </source>
</reference>
<keyword evidence="4" id="KW-0325">Glycoprotein</keyword>
<keyword evidence="7" id="KW-0326">Glycosidase</keyword>
<keyword evidence="6" id="KW-0479">Metal-binding</keyword>
<feature type="coiled-coil region" evidence="8">
    <location>
        <begin position="521"/>
        <end position="566"/>
    </location>
</feature>
<evidence type="ECO:0000256" key="3">
    <source>
        <dbReference type="ARBA" id="ARBA00022824"/>
    </source>
</evidence>
<comment type="similarity">
    <text evidence="2 7">Belongs to the glycosyl hydrolase 47 family.</text>
</comment>
<protein>
    <recommendedName>
        <fullName evidence="7">alpha-1,2-Mannosidase</fullName>
        <ecNumber evidence="7">3.2.1.-</ecNumber>
    </recommendedName>
</protein>
<accession>A0A0W0C841</accession>
<evidence type="ECO:0000256" key="2">
    <source>
        <dbReference type="ARBA" id="ARBA00007658"/>
    </source>
</evidence>
<dbReference type="InterPro" id="IPR044674">
    <property type="entry name" value="EDEM1/2/3"/>
</dbReference>
<feature type="active site" evidence="5">
    <location>
        <position position="277"/>
    </location>
</feature>
<dbReference type="GO" id="GO:0005975">
    <property type="term" value="P:carbohydrate metabolic process"/>
    <property type="evidence" value="ECO:0007669"/>
    <property type="project" value="InterPro"/>
</dbReference>
<keyword evidence="7" id="KW-0378">Hydrolase</keyword>
<dbReference type="VEuPathDB" id="FungiDB:B1J91_F09053g"/>
<name>A0A0W0C841_CANGB</name>
<dbReference type="PANTHER" id="PTHR45679:SF5">
    <property type="entry name" value="ER DEGRADATION-ENHANCING ALPHA-MANNOSIDASE-LIKE PROTEIN 1"/>
    <property type="match status" value="1"/>
</dbReference>
<feature type="active site" evidence="5">
    <location>
        <position position="393"/>
    </location>
</feature>
<dbReference type="GO" id="GO:0016020">
    <property type="term" value="C:membrane"/>
    <property type="evidence" value="ECO:0007669"/>
    <property type="project" value="InterPro"/>
</dbReference>
<dbReference type="InterPro" id="IPR012341">
    <property type="entry name" value="6hp_glycosidase-like_sf"/>
</dbReference>
<feature type="binding site" evidence="6">
    <location>
        <position position="479"/>
    </location>
    <ligand>
        <name>Ca(2+)</name>
        <dbReference type="ChEBI" id="CHEBI:29108"/>
    </ligand>
</feature>
<dbReference type="AlphaFoldDB" id="A0A0W0C841"/>
<keyword evidence="3" id="KW-0256">Endoplasmic reticulum</keyword>
<dbReference type="GO" id="GO:0044322">
    <property type="term" value="C:endoplasmic reticulum quality control compartment"/>
    <property type="evidence" value="ECO:0007669"/>
    <property type="project" value="GOC"/>
</dbReference>
<dbReference type="GO" id="GO:1904380">
    <property type="term" value="P:endoplasmic reticulum mannose trimming"/>
    <property type="evidence" value="ECO:0007669"/>
    <property type="project" value="EnsemblFungi"/>
</dbReference>
<keyword evidence="8" id="KW-0175">Coiled coil</keyword>
<dbReference type="Gene3D" id="1.50.10.10">
    <property type="match status" value="1"/>
</dbReference>
<dbReference type="GO" id="GO:0106055">
    <property type="term" value="C:mannosyl-oligosaccharide 1,2-alpha-mannosidase complex"/>
    <property type="evidence" value="ECO:0007669"/>
    <property type="project" value="EnsemblFungi"/>
</dbReference>
<evidence type="ECO:0000256" key="1">
    <source>
        <dbReference type="ARBA" id="ARBA00004240"/>
    </source>
</evidence>
<evidence type="ECO:0000256" key="6">
    <source>
        <dbReference type="PIRSR" id="PIRSR601382-2"/>
    </source>
</evidence>
<dbReference type="PANTHER" id="PTHR45679">
    <property type="entry name" value="ER DEGRADATION-ENHANCING ALPHA-MANNOSIDASE-LIKE PROTEIN 2"/>
    <property type="match status" value="1"/>
</dbReference>
<comment type="cofactor">
    <cofactor evidence="6">
        <name>Ca(2+)</name>
        <dbReference type="ChEBI" id="CHEBI:29108"/>
    </cofactor>
</comment>
<dbReference type="InterPro" id="IPR036026">
    <property type="entry name" value="Seven-hairpin_glycosidases"/>
</dbReference>
<evidence type="ECO:0000256" key="7">
    <source>
        <dbReference type="RuleBase" id="RU361193"/>
    </source>
</evidence>
<dbReference type="GO" id="GO:0030246">
    <property type="term" value="F:carbohydrate binding"/>
    <property type="evidence" value="ECO:0007669"/>
    <property type="project" value="EnsemblFungi"/>
</dbReference>
<dbReference type="GO" id="GO:0005509">
    <property type="term" value="F:calcium ion binding"/>
    <property type="evidence" value="ECO:0007669"/>
    <property type="project" value="InterPro"/>
</dbReference>
<dbReference type="GO" id="GO:1900103">
    <property type="term" value="P:positive regulation of endoplasmic reticulum unfolded protein response"/>
    <property type="evidence" value="ECO:0007669"/>
    <property type="project" value="EnsemblFungi"/>
</dbReference>
<feature type="signal peptide" evidence="9">
    <location>
        <begin position="1"/>
        <end position="16"/>
    </location>
</feature>
<evidence type="ECO:0000256" key="8">
    <source>
        <dbReference type="SAM" id="Coils"/>
    </source>
</evidence>
<evidence type="ECO:0000313" key="10">
    <source>
        <dbReference type="EMBL" id="KTA95738.1"/>
    </source>
</evidence>
<dbReference type="VEuPathDB" id="FungiDB:GVI51_F08591"/>
<dbReference type="InterPro" id="IPR001382">
    <property type="entry name" value="Glyco_hydro_47"/>
</dbReference>
<dbReference type="VEuPathDB" id="FungiDB:GWK60_F08547"/>
<dbReference type="Proteomes" id="UP000054886">
    <property type="component" value="Unassembled WGS sequence"/>
</dbReference>
<evidence type="ECO:0000256" key="4">
    <source>
        <dbReference type="ARBA" id="ARBA00023180"/>
    </source>
</evidence>
<evidence type="ECO:0000313" key="11">
    <source>
        <dbReference type="Proteomes" id="UP000054886"/>
    </source>
</evidence>
<dbReference type="GO" id="GO:0004571">
    <property type="term" value="F:mannosyl-oligosaccharide 1,2-alpha-mannosidase activity"/>
    <property type="evidence" value="ECO:0007669"/>
    <property type="project" value="EnsemblFungi"/>
</dbReference>